<dbReference type="Proteomes" id="UP000681722">
    <property type="component" value="Unassembled WGS sequence"/>
</dbReference>
<reference evidence="7" key="1">
    <citation type="submission" date="2021-02" db="EMBL/GenBank/DDBJ databases">
        <authorList>
            <person name="Nowell W R."/>
        </authorList>
    </citation>
    <scope>NUCLEOTIDE SEQUENCE</scope>
</reference>
<accession>A0A815Y5W6</accession>
<sequence>FGLQKSIFYIGIVAVCMAAIQNFIELFICRCLLGISETGLFPGIVYYIPLWYISIEGAPTVLLADCCCFFLPDSPEHCHFLNEEQRSFEINRLAKDAGVANDHSFSWLQVLSVFKDWKTYAYMVIYIGGTISLQGVTLFLPTIISGMGQWNNVKAQLLTVPSYVSAFFGTIILSFSSDQYVSIYWNWYYLYLYLSFSFR</sequence>
<feature type="transmembrane region" description="Helical" evidence="6">
    <location>
        <begin position="181"/>
        <end position="198"/>
    </location>
</feature>
<comment type="caution">
    <text evidence="7">The sequence shown here is derived from an EMBL/GenBank/DDBJ whole genome shotgun (WGS) entry which is preliminary data.</text>
</comment>
<evidence type="ECO:0000313" key="9">
    <source>
        <dbReference type="Proteomes" id="UP000663829"/>
    </source>
</evidence>
<keyword evidence="4 6" id="KW-1133">Transmembrane helix</keyword>
<evidence type="ECO:0000256" key="2">
    <source>
        <dbReference type="ARBA" id="ARBA00022448"/>
    </source>
</evidence>
<organism evidence="7 9">
    <name type="scientific">Didymodactylos carnosus</name>
    <dbReference type="NCBI Taxonomy" id="1234261"/>
    <lineage>
        <taxon>Eukaryota</taxon>
        <taxon>Metazoa</taxon>
        <taxon>Spiralia</taxon>
        <taxon>Gnathifera</taxon>
        <taxon>Rotifera</taxon>
        <taxon>Eurotatoria</taxon>
        <taxon>Bdelloidea</taxon>
        <taxon>Philodinida</taxon>
        <taxon>Philodinidae</taxon>
        <taxon>Didymodactylos</taxon>
    </lineage>
</organism>
<dbReference type="EMBL" id="CAJNOQ010029086">
    <property type="protein sequence ID" value="CAF1566297.1"/>
    <property type="molecule type" value="Genomic_DNA"/>
</dbReference>
<dbReference type="GO" id="GO:0022857">
    <property type="term" value="F:transmembrane transporter activity"/>
    <property type="evidence" value="ECO:0007669"/>
    <property type="project" value="TreeGrafter"/>
</dbReference>
<dbReference type="GO" id="GO:0016020">
    <property type="term" value="C:membrane"/>
    <property type="evidence" value="ECO:0007669"/>
    <property type="project" value="UniProtKB-SubCell"/>
</dbReference>
<keyword evidence="9" id="KW-1185">Reference proteome</keyword>
<dbReference type="SUPFAM" id="SSF103473">
    <property type="entry name" value="MFS general substrate transporter"/>
    <property type="match status" value="1"/>
</dbReference>
<keyword evidence="5 6" id="KW-0472">Membrane</keyword>
<dbReference type="EMBL" id="CAJOBC010094876">
    <property type="protein sequence ID" value="CAF4428561.1"/>
    <property type="molecule type" value="Genomic_DNA"/>
</dbReference>
<dbReference type="OrthoDB" id="3936150at2759"/>
<evidence type="ECO:0000256" key="4">
    <source>
        <dbReference type="ARBA" id="ARBA00022989"/>
    </source>
</evidence>
<dbReference type="Gene3D" id="1.20.1250.20">
    <property type="entry name" value="MFS general substrate transporter like domains"/>
    <property type="match status" value="1"/>
</dbReference>
<keyword evidence="3 6" id="KW-0812">Transmembrane</keyword>
<protein>
    <submittedName>
        <fullName evidence="7">Uncharacterized protein</fullName>
    </submittedName>
</protein>
<comment type="subcellular location">
    <subcellularLocation>
        <location evidence="1">Membrane</location>
        <topology evidence="1">Multi-pass membrane protein</topology>
    </subcellularLocation>
</comment>
<feature type="transmembrane region" description="Helical" evidence="6">
    <location>
        <begin position="31"/>
        <end position="53"/>
    </location>
</feature>
<evidence type="ECO:0000313" key="7">
    <source>
        <dbReference type="EMBL" id="CAF1566297.1"/>
    </source>
</evidence>
<evidence type="ECO:0000256" key="5">
    <source>
        <dbReference type="ARBA" id="ARBA00023136"/>
    </source>
</evidence>
<dbReference type="InterPro" id="IPR036259">
    <property type="entry name" value="MFS_trans_sf"/>
</dbReference>
<evidence type="ECO:0000256" key="6">
    <source>
        <dbReference type="SAM" id="Phobius"/>
    </source>
</evidence>
<feature type="transmembrane region" description="Helical" evidence="6">
    <location>
        <begin position="6"/>
        <end position="24"/>
    </location>
</feature>
<name>A0A815Y5W6_9BILA</name>
<dbReference type="PANTHER" id="PTHR43791:SF36">
    <property type="entry name" value="TRANSPORTER, PUTATIVE (AFU_ORTHOLOGUE AFUA_6G08340)-RELATED"/>
    <property type="match status" value="1"/>
</dbReference>
<gene>
    <name evidence="7" type="ORF">GPM918_LOCUS40097</name>
    <name evidence="8" type="ORF">SRO942_LOCUS41017</name>
</gene>
<evidence type="ECO:0000313" key="8">
    <source>
        <dbReference type="EMBL" id="CAF4428561.1"/>
    </source>
</evidence>
<feature type="non-terminal residue" evidence="7">
    <location>
        <position position="1"/>
    </location>
</feature>
<feature type="transmembrane region" description="Helical" evidence="6">
    <location>
        <begin position="155"/>
        <end position="175"/>
    </location>
</feature>
<proteinExistence type="predicted"/>
<evidence type="ECO:0000256" key="1">
    <source>
        <dbReference type="ARBA" id="ARBA00004141"/>
    </source>
</evidence>
<dbReference type="PANTHER" id="PTHR43791">
    <property type="entry name" value="PERMEASE-RELATED"/>
    <property type="match status" value="1"/>
</dbReference>
<keyword evidence="2" id="KW-0813">Transport</keyword>
<dbReference type="AlphaFoldDB" id="A0A815Y5W6"/>
<dbReference type="Proteomes" id="UP000663829">
    <property type="component" value="Unassembled WGS sequence"/>
</dbReference>
<evidence type="ECO:0000256" key="3">
    <source>
        <dbReference type="ARBA" id="ARBA00022692"/>
    </source>
</evidence>
<feature type="transmembrane region" description="Helical" evidence="6">
    <location>
        <begin position="120"/>
        <end position="143"/>
    </location>
</feature>